<dbReference type="Proteomes" id="UP000254919">
    <property type="component" value="Unassembled WGS sequence"/>
</dbReference>
<evidence type="ECO:0000313" key="3">
    <source>
        <dbReference type="Proteomes" id="UP000254919"/>
    </source>
</evidence>
<dbReference type="RefSeq" id="WP_051544322.1">
    <property type="nucleotide sequence ID" value="NZ_CBCSHT010000052.1"/>
</dbReference>
<evidence type="ECO:0000256" key="1">
    <source>
        <dbReference type="SAM" id="MobiDB-lite"/>
    </source>
</evidence>
<dbReference type="CDD" id="cd16431">
    <property type="entry name" value="IcmE"/>
    <property type="match status" value="1"/>
</dbReference>
<protein>
    <submittedName>
        <fullName evidence="2">Bacterial conjugation TrbI-like protein</fullName>
    </submittedName>
</protein>
<dbReference type="InterPro" id="IPR049855">
    <property type="entry name" value="DotG/IcmE-like_C"/>
</dbReference>
<name>A0A379PM94_9PROT</name>
<accession>A0A379PM94</accession>
<evidence type="ECO:0000313" key="2">
    <source>
        <dbReference type="EMBL" id="SUE95463.1"/>
    </source>
</evidence>
<organism evidence="2 3">
    <name type="scientific">Roseomonas mucosa</name>
    <dbReference type="NCBI Taxonomy" id="207340"/>
    <lineage>
        <taxon>Bacteria</taxon>
        <taxon>Pseudomonadati</taxon>
        <taxon>Pseudomonadota</taxon>
        <taxon>Alphaproteobacteria</taxon>
        <taxon>Acetobacterales</taxon>
        <taxon>Roseomonadaceae</taxon>
        <taxon>Roseomonas</taxon>
    </lineage>
</organism>
<feature type="region of interest" description="Disordered" evidence="1">
    <location>
        <begin position="224"/>
        <end position="249"/>
    </location>
</feature>
<feature type="region of interest" description="Disordered" evidence="1">
    <location>
        <begin position="49"/>
        <end position="116"/>
    </location>
</feature>
<dbReference type="EMBL" id="UGVN01000003">
    <property type="protein sequence ID" value="SUE95463.1"/>
    <property type="molecule type" value="Genomic_DNA"/>
</dbReference>
<proteinExistence type="predicted"/>
<dbReference type="AlphaFoldDB" id="A0A379PM94"/>
<sequence>MSDAAIRRRVLRNPFNRALGAGPMRLAGIAALGATVVGTAIWAALGSTEPPAESRAARQTPVNTLPGGPNSNPYQDRLAVADNQRQAERAQQAGRSFTPPINASQRGIPPDLQLPPPVQLPAAIATPAPAAPVVSPPAVRPATVEAPPPALLYAPPPMRATPSPNPIRTVAQTNTPTTPADDPAFRAAVNGLFGGWQGRPGQTTVTLAPSAAAEDGRDGAGAFARPASAGRVTRPATTETDGALPGGSVRQGRVLMPAGRGLYAHTVLAVSSETGGPIVLQADSGPIAGARLIGSFNRAGQSNRLVVRVTRVQYQGQTIQADGIVVAPDSMETAVATNVDQRMLERFVLPAAAAFIAGLGQAVATTSNTYGQLNPLGGTSFITRLNPEQQLAVGAGVAAQQVGRALEQAAPRGPTIHLAANAPVGIMFLQDLRAAD</sequence>
<reference evidence="2 3" key="1">
    <citation type="submission" date="2018-06" db="EMBL/GenBank/DDBJ databases">
        <authorList>
            <consortium name="Pathogen Informatics"/>
            <person name="Doyle S."/>
        </authorList>
    </citation>
    <scope>NUCLEOTIDE SEQUENCE [LARGE SCALE GENOMIC DNA]</scope>
    <source>
        <strain evidence="2 3">NCTC13291</strain>
    </source>
</reference>
<gene>
    <name evidence="2" type="ORF">NCTC13291_04350</name>
</gene>
<dbReference type="InterPro" id="IPR005498">
    <property type="entry name" value="T4SS_VirB10/TraB/TrbI"/>
</dbReference>
<dbReference type="Pfam" id="PF03743">
    <property type="entry name" value="TrbI"/>
    <property type="match status" value="1"/>
</dbReference>